<dbReference type="RefSeq" id="WP_275633457.1">
    <property type="nucleotide sequence ID" value="NZ_JARGYD010000005.1"/>
</dbReference>
<feature type="domain" description="HTH marR-type" evidence="2">
    <location>
        <begin position="18"/>
        <end position="68"/>
    </location>
</feature>
<protein>
    <submittedName>
        <fullName evidence="3">ROK family transcriptional regulator</fullName>
    </submittedName>
</protein>
<proteinExistence type="inferred from homology"/>
<reference evidence="4" key="1">
    <citation type="journal article" date="2019" name="Int. J. Syst. Evol. Microbiol.">
        <title>The Global Catalogue of Microorganisms (GCM) 10K type strain sequencing project: providing services to taxonomists for standard genome sequencing and annotation.</title>
        <authorList>
            <consortium name="The Broad Institute Genomics Platform"/>
            <consortium name="The Broad Institute Genome Sequencing Center for Infectious Disease"/>
            <person name="Wu L."/>
            <person name="Ma J."/>
        </authorList>
    </citation>
    <scope>NUCLEOTIDE SEQUENCE [LARGE SCALE GENOMIC DNA]</scope>
    <source>
        <strain evidence="4">KCTC 52366</strain>
    </source>
</reference>
<dbReference type="PANTHER" id="PTHR18964">
    <property type="entry name" value="ROK (REPRESSOR, ORF, KINASE) FAMILY"/>
    <property type="match status" value="1"/>
</dbReference>
<name>A0ABV7GML2_9RHOB</name>
<dbReference type="Pfam" id="PF12802">
    <property type="entry name" value="MarR_2"/>
    <property type="match status" value="1"/>
</dbReference>
<organism evidence="3 4">
    <name type="scientific">Psychromarinibacter halotolerans</name>
    <dbReference type="NCBI Taxonomy" id="1775175"/>
    <lineage>
        <taxon>Bacteria</taxon>
        <taxon>Pseudomonadati</taxon>
        <taxon>Pseudomonadota</taxon>
        <taxon>Alphaproteobacteria</taxon>
        <taxon>Rhodobacterales</taxon>
        <taxon>Paracoccaceae</taxon>
        <taxon>Psychromarinibacter</taxon>
    </lineage>
</organism>
<evidence type="ECO:0000313" key="3">
    <source>
        <dbReference type="EMBL" id="MFC3142665.1"/>
    </source>
</evidence>
<dbReference type="EMBL" id="JBHRTB010000010">
    <property type="protein sequence ID" value="MFC3142665.1"/>
    <property type="molecule type" value="Genomic_DNA"/>
</dbReference>
<comment type="caution">
    <text evidence="3">The sequence shown here is derived from an EMBL/GenBank/DDBJ whole genome shotgun (WGS) entry which is preliminary data.</text>
</comment>
<dbReference type="PANTHER" id="PTHR18964:SF149">
    <property type="entry name" value="BIFUNCTIONAL UDP-N-ACETYLGLUCOSAMINE 2-EPIMERASE_N-ACETYLMANNOSAMINE KINASE"/>
    <property type="match status" value="1"/>
</dbReference>
<comment type="similarity">
    <text evidence="1">Belongs to the ROK (NagC/XylR) family.</text>
</comment>
<keyword evidence="4" id="KW-1185">Reference proteome</keyword>
<dbReference type="Proteomes" id="UP001595632">
    <property type="component" value="Unassembled WGS sequence"/>
</dbReference>
<evidence type="ECO:0000313" key="4">
    <source>
        <dbReference type="Proteomes" id="UP001595632"/>
    </source>
</evidence>
<evidence type="ECO:0000259" key="2">
    <source>
        <dbReference type="Pfam" id="PF12802"/>
    </source>
</evidence>
<dbReference type="InterPro" id="IPR000835">
    <property type="entry name" value="HTH_MarR-typ"/>
</dbReference>
<accession>A0ABV7GML2</accession>
<dbReference type="Gene3D" id="1.10.10.10">
    <property type="entry name" value="Winged helix-like DNA-binding domain superfamily/Winged helix DNA-binding domain"/>
    <property type="match status" value="1"/>
</dbReference>
<dbReference type="SUPFAM" id="SSF53067">
    <property type="entry name" value="Actin-like ATPase domain"/>
    <property type="match status" value="1"/>
</dbReference>
<dbReference type="Gene3D" id="3.30.420.40">
    <property type="match status" value="2"/>
</dbReference>
<dbReference type="InterPro" id="IPR036390">
    <property type="entry name" value="WH_DNA-bd_sf"/>
</dbReference>
<dbReference type="InterPro" id="IPR043129">
    <property type="entry name" value="ATPase_NBD"/>
</dbReference>
<dbReference type="InterPro" id="IPR000600">
    <property type="entry name" value="ROK"/>
</dbReference>
<dbReference type="SUPFAM" id="SSF46785">
    <property type="entry name" value="Winged helix' DNA-binding domain"/>
    <property type="match status" value="1"/>
</dbReference>
<sequence length="392" mass="41424">MALSGTNQEQARLLNRRTVLEAIRQHGPISRADIARAVGLTTQTVSTITGELHERGFLTLTPGKPKGRGFPAPSFEIAPDGGFAIGVSISPRGLEAGLMNLAGDLVTRRTVDAPRLTAAEAFGRISELVAGIAEGRDEDKILGVGMSMPGPFGVDGMSFVGSTTMEGWTETDIRDGLRECVPFPAFVDGDMSAAAHGERLYGRGTEFRDFFYLYMGVGLGGAMIFNNQVMRGAHGNASEIGHIPLVPDGAPCFCGNRGCLERYFSMEAYDRRAAEIGEEAWLAEVAPIFRAAIVTIENLYDPQTIVLGGQAPATLQARILALAEDLPGSLGARSDRTAPRIVASRAGSDAVIRGAASLAVSRVFAPSGDIPTPAGGQPAPDLFARRLEKVTP</sequence>
<gene>
    <name evidence="3" type="ORF">ACFOGP_08090</name>
</gene>
<dbReference type="Pfam" id="PF00480">
    <property type="entry name" value="ROK"/>
    <property type="match status" value="1"/>
</dbReference>
<dbReference type="InterPro" id="IPR036388">
    <property type="entry name" value="WH-like_DNA-bd_sf"/>
</dbReference>
<evidence type="ECO:0000256" key="1">
    <source>
        <dbReference type="ARBA" id="ARBA00006479"/>
    </source>
</evidence>